<gene>
    <name evidence="1" type="ORF">MTO99_09640</name>
</gene>
<protein>
    <recommendedName>
        <fullName evidence="3">Phage major capsid protein</fullName>
    </recommendedName>
</protein>
<dbReference type="EMBL" id="CP094528">
    <property type="protein sequence ID" value="UOE45983.1"/>
    <property type="molecule type" value="Genomic_DNA"/>
</dbReference>
<sequence length="379" mass="41220">MADLKQLLESYDDQFTLDGAIKPQPGVTEAKALEAMALMEKARRSRVAEAQLAELLTSTDIGYSIAHVLSVNMIPQLPKELEPVENLAGHRTVKDFRPVVLRGLIASDGVEGAGVDEHGAAAVIPEGTPYPMVTVTNDEESYYSSLRKRGFRADVTFESVINDDLGEIEDLPNQFLKTVGKTHYAEVFAALEQASQGLSGATLIDGSEVIANSPVSALALIAGSVEIENREINGNKIGAISKYIVLVAPGKKRFLEYDIAQIGRVITVQDGALTLAPDAELKALFPNVEIIESPRLSGNQWRMFPAPNTTERPVLERLSLRGYEQPEIRVRNDQGYRPGGGKIGIWEGGFTADTASFRLRLFTGAVLWDDAYVLKVNPA</sequence>
<accession>A0ABY4C3D2</accession>
<proteinExistence type="predicted"/>
<name>A0ABY4C3D2_9MICO</name>
<reference evidence="1 2" key="1">
    <citation type="submission" date="2022-03" db="EMBL/GenBank/DDBJ databases">
        <title>Mucilaginibacter sp. isolated from the gut of Protaetia brevitarsis seulensis larvae.</title>
        <authorList>
            <person name="Won M."/>
            <person name="Kim S.-J."/>
            <person name="Kwon S.-W."/>
        </authorList>
    </citation>
    <scope>NUCLEOTIDE SEQUENCE [LARGE SCALE GENOMIC DNA]</scope>
    <source>
        <strain evidence="1 2">CFWR-12</strain>
    </source>
</reference>
<dbReference type="Pfam" id="PF25209">
    <property type="entry name" value="Phage_capsid_4"/>
    <property type="match status" value="1"/>
</dbReference>
<organism evidence="1 2">
    <name type="scientific">Agromyces larvae</name>
    <dbReference type="NCBI Taxonomy" id="2929802"/>
    <lineage>
        <taxon>Bacteria</taxon>
        <taxon>Bacillati</taxon>
        <taxon>Actinomycetota</taxon>
        <taxon>Actinomycetes</taxon>
        <taxon>Micrococcales</taxon>
        <taxon>Microbacteriaceae</taxon>
        <taxon>Agromyces</taxon>
    </lineage>
</organism>
<dbReference type="Proteomes" id="UP000832097">
    <property type="component" value="Chromosome"/>
</dbReference>
<evidence type="ECO:0008006" key="3">
    <source>
        <dbReference type="Google" id="ProtNLM"/>
    </source>
</evidence>
<evidence type="ECO:0000313" key="2">
    <source>
        <dbReference type="Proteomes" id="UP000832097"/>
    </source>
</evidence>
<dbReference type="RefSeq" id="WP_243558776.1">
    <property type="nucleotide sequence ID" value="NZ_CP094528.1"/>
</dbReference>
<keyword evidence="2" id="KW-1185">Reference proteome</keyword>
<evidence type="ECO:0000313" key="1">
    <source>
        <dbReference type="EMBL" id="UOE45983.1"/>
    </source>
</evidence>